<reference evidence="1 2" key="1">
    <citation type="submission" date="2016-10" db="EMBL/GenBank/DDBJ databases">
        <authorList>
            <person name="de Groot N.N."/>
        </authorList>
    </citation>
    <scope>NUCLEOTIDE SEQUENCE [LARGE SCALE GENOMIC DNA]</scope>
    <source>
        <strain evidence="1 2">DSM 9179</strain>
    </source>
</reference>
<organism evidence="1 2">
    <name type="scientific">[Clostridium] fimetarium</name>
    <dbReference type="NCBI Taxonomy" id="99656"/>
    <lineage>
        <taxon>Bacteria</taxon>
        <taxon>Bacillati</taxon>
        <taxon>Bacillota</taxon>
        <taxon>Clostridia</taxon>
        <taxon>Lachnospirales</taxon>
        <taxon>Lachnospiraceae</taxon>
    </lineage>
</organism>
<keyword evidence="2" id="KW-1185">Reference proteome</keyword>
<sequence>MTDLEEVGLKEKQRVLRVPSKVVEYEDNEFNNRFQMKTSFWLISQSKTKDYNAIVDLYSRVTDKFLYGIDYNFDEETTLFIESEMPFADEIILEYGEFAESLFSIVFRTSCMMSGLDYQV</sequence>
<protein>
    <submittedName>
        <fullName evidence="1">Uncharacterized protein</fullName>
    </submittedName>
</protein>
<dbReference type="RefSeq" id="WP_092455874.1">
    <property type="nucleotide sequence ID" value="NZ_FOJI01000014.1"/>
</dbReference>
<dbReference type="Proteomes" id="UP000199701">
    <property type="component" value="Unassembled WGS sequence"/>
</dbReference>
<proteinExistence type="predicted"/>
<name>A0A1I0RD34_9FIRM</name>
<accession>A0A1I0RD34</accession>
<gene>
    <name evidence="1" type="ORF">SAMN05421659_11437</name>
</gene>
<evidence type="ECO:0000313" key="1">
    <source>
        <dbReference type="EMBL" id="SEW38771.1"/>
    </source>
</evidence>
<dbReference type="AlphaFoldDB" id="A0A1I0RD34"/>
<evidence type="ECO:0000313" key="2">
    <source>
        <dbReference type="Proteomes" id="UP000199701"/>
    </source>
</evidence>
<dbReference type="EMBL" id="FOJI01000014">
    <property type="protein sequence ID" value="SEW38771.1"/>
    <property type="molecule type" value="Genomic_DNA"/>
</dbReference>